<protein>
    <submittedName>
        <fullName evidence="1">Proline-rich receptor-like protein kinase PERK2</fullName>
    </submittedName>
</protein>
<dbReference type="Proteomes" id="UP001140949">
    <property type="component" value="Unassembled WGS sequence"/>
</dbReference>
<proteinExistence type="predicted"/>
<reference evidence="1" key="2">
    <citation type="submission" date="2023-04" db="EMBL/GenBank/DDBJ databases">
        <authorList>
            <person name="Bruccoleri R.E."/>
            <person name="Oakeley E.J."/>
            <person name="Faust A.-M."/>
            <person name="Dessus-Babus S."/>
            <person name="Altorfer M."/>
            <person name="Burckhardt D."/>
            <person name="Oertli M."/>
            <person name="Naumann U."/>
            <person name="Petersen F."/>
            <person name="Wong J."/>
        </authorList>
    </citation>
    <scope>NUCLEOTIDE SEQUENCE</scope>
    <source>
        <strain evidence="1">GSM-AAB239-AS_SAM_17_03QT</strain>
        <tissue evidence="1">Leaf</tissue>
    </source>
</reference>
<accession>A0AAX6F0U2</accession>
<keyword evidence="1" id="KW-0675">Receptor</keyword>
<gene>
    <name evidence="1" type="ORF">M6B38_157550</name>
</gene>
<dbReference type="GO" id="GO:0016301">
    <property type="term" value="F:kinase activity"/>
    <property type="evidence" value="ECO:0007669"/>
    <property type="project" value="UniProtKB-KW"/>
</dbReference>
<evidence type="ECO:0000313" key="1">
    <source>
        <dbReference type="EMBL" id="KAJ6810057.1"/>
    </source>
</evidence>
<organism evidence="1 2">
    <name type="scientific">Iris pallida</name>
    <name type="common">Sweet iris</name>
    <dbReference type="NCBI Taxonomy" id="29817"/>
    <lineage>
        <taxon>Eukaryota</taxon>
        <taxon>Viridiplantae</taxon>
        <taxon>Streptophyta</taxon>
        <taxon>Embryophyta</taxon>
        <taxon>Tracheophyta</taxon>
        <taxon>Spermatophyta</taxon>
        <taxon>Magnoliopsida</taxon>
        <taxon>Liliopsida</taxon>
        <taxon>Asparagales</taxon>
        <taxon>Iridaceae</taxon>
        <taxon>Iridoideae</taxon>
        <taxon>Irideae</taxon>
        <taxon>Iris</taxon>
    </lineage>
</organism>
<dbReference type="AlphaFoldDB" id="A0AAX6F0U2"/>
<keyword evidence="2" id="KW-1185">Reference proteome</keyword>
<name>A0AAX6F0U2_IRIPA</name>
<sequence length="57" mass="6265">MTPLCLPSIVAAPSTMIPCLFLELLRGLPMVEPLRQPPLFPLCPSRPPPSWATHSRS</sequence>
<evidence type="ECO:0000313" key="2">
    <source>
        <dbReference type="Proteomes" id="UP001140949"/>
    </source>
</evidence>
<comment type="caution">
    <text evidence="1">The sequence shown here is derived from an EMBL/GenBank/DDBJ whole genome shotgun (WGS) entry which is preliminary data.</text>
</comment>
<keyword evidence="1" id="KW-0418">Kinase</keyword>
<reference evidence="1" key="1">
    <citation type="journal article" date="2023" name="GigaByte">
        <title>Genome assembly of the bearded iris, Iris pallida Lam.</title>
        <authorList>
            <person name="Bruccoleri R.E."/>
            <person name="Oakeley E.J."/>
            <person name="Faust A.M.E."/>
            <person name="Altorfer M."/>
            <person name="Dessus-Babus S."/>
            <person name="Burckhardt D."/>
            <person name="Oertli M."/>
            <person name="Naumann U."/>
            <person name="Petersen F."/>
            <person name="Wong J."/>
        </authorList>
    </citation>
    <scope>NUCLEOTIDE SEQUENCE</scope>
    <source>
        <strain evidence="1">GSM-AAB239-AS_SAM_17_03QT</strain>
    </source>
</reference>
<dbReference type="EMBL" id="JANAVB010032618">
    <property type="protein sequence ID" value="KAJ6810057.1"/>
    <property type="molecule type" value="Genomic_DNA"/>
</dbReference>
<keyword evidence="1" id="KW-0808">Transferase</keyword>